<dbReference type="SUPFAM" id="SSF51395">
    <property type="entry name" value="FMN-linked oxidoreductases"/>
    <property type="match status" value="1"/>
</dbReference>
<comment type="similarity">
    <text evidence="2">Belongs to the NADH:flavin oxidoreductase/NADH oxidase family.</text>
</comment>
<feature type="region of interest" description="Disordered" evidence="4">
    <location>
        <begin position="328"/>
        <end position="358"/>
    </location>
</feature>
<accession>A7I8J5</accession>
<dbReference type="AlphaFoldDB" id="A7I8J5"/>
<evidence type="ECO:0000259" key="5">
    <source>
        <dbReference type="Pfam" id="PF00724"/>
    </source>
</evidence>
<dbReference type="EMBL" id="CP000780">
    <property type="protein sequence ID" value="ABS56056.1"/>
    <property type="molecule type" value="Genomic_DNA"/>
</dbReference>
<evidence type="ECO:0000256" key="2">
    <source>
        <dbReference type="ARBA" id="ARBA00005979"/>
    </source>
</evidence>
<dbReference type="PANTHER" id="PTHR22893">
    <property type="entry name" value="NADH OXIDOREDUCTASE-RELATED"/>
    <property type="match status" value="1"/>
</dbReference>
<dbReference type="Pfam" id="PF00724">
    <property type="entry name" value="Oxidored_FMN"/>
    <property type="match status" value="1"/>
</dbReference>
<evidence type="ECO:0000256" key="4">
    <source>
        <dbReference type="SAM" id="MobiDB-lite"/>
    </source>
</evidence>
<dbReference type="GO" id="GO:0005829">
    <property type="term" value="C:cytosol"/>
    <property type="evidence" value="ECO:0007669"/>
    <property type="project" value="TreeGrafter"/>
</dbReference>
<protein>
    <submittedName>
        <fullName evidence="6">NADH:flavin oxidoreductase/NADH oxidase</fullName>
    </submittedName>
</protein>
<dbReference type="RefSeq" id="WP_012107096.1">
    <property type="nucleotide sequence ID" value="NC_009712.1"/>
</dbReference>
<dbReference type="GeneID" id="5410655"/>
<dbReference type="HOGENOM" id="CLU_012153_0_0_2"/>
<evidence type="ECO:0000313" key="6">
    <source>
        <dbReference type="EMBL" id="ABS56056.1"/>
    </source>
</evidence>
<feature type="domain" description="NADH:flavin oxidoreductase/NADH oxidase N-terminal" evidence="5">
    <location>
        <begin position="2"/>
        <end position="335"/>
    </location>
</feature>
<proteinExistence type="inferred from homology"/>
<dbReference type="GO" id="GO:0016628">
    <property type="term" value="F:oxidoreductase activity, acting on the CH-CH group of donors, NAD or NADP as acceptor"/>
    <property type="evidence" value="ECO:0007669"/>
    <property type="project" value="UniProtKB-ARBA"/>
</dbReference>
<comment type="cofactor">
    <cofactor evidence="1">
        <name>FMN</name>
        <dbReference type="ChEBI" id="CHEBI:58210"/>
    </cofactor>
</comment>
<evidence type="ECO:0000256" key="3">
    <source>
        <dbReference type="ARBA" id="ARBA00023002"/>
    </source>
</evidence>
<evidence type="ECO:0000313" key="7">
    <source>
        <dbReference type="Proteomes" id="UP000002408"/>
    </source>
</evidence>
<dbReference type="FunFam" id="3.20.20.70:FF:000059">
    <property type="entry name" value="N-ethylmaleimide reductase, FMN-linked"/>
    <property type="match status" value="1"/>
</dbReference>
<name>A7I8J5_METB6</name>
<dbReference type="InterPro" id="IPR001155">
    <property type="entry name" value="OxRdtase_FMN_N"/>
</dbReference>
<keyword evidence="7" id="KW-1185">Reference proteome</keyword>
<dbReference type="Gene3D" id="3.20.20.70">
    <property type="entry name" value="Aldolase class I"/>
    <property type="match status" value="1"/>
</dbReference>
<dbReference type="STRING" id="456442.Mboo_1539"/>
<evidence type="ECO:0000256" key="1">
    <source>
        <dbReference type="ARBA" id="ARBA00001917"/>
    </source>
</evidence>
<dbReference type="InterPro" id="IPR045247">
    <property type="entry name" value="Oye-like"/>
</dbReference>
<dbReference type="GO" id="GO:0010181">
    <property type="term" value="F:FMN binding"/>
    <property type="evidence" value="ECO:0007669"/>
    <property type="project" value="InterPro"/>
</dbReference>
<dbReference type="OrthoDB" id="122964at2157"/>
<keyword evidence="3" id="KW-0560">Oxidoreductase</keyword>
<reference evidence="7" key="1">
    <citation type="journal article" date="2015" name="Microbiology">
        <title>Genome of Methanoregula boonei 6A8 reveals adaptations to oligotrophic peatland environments.</title>
        <authorList>
            <person name="Braeuer S."/>
            <person name="Cadillo-Quiroz H."/>
            <person name="Kyrpides N."/>
            <person name="Woyke T."/>
            <person name="Goodwin L."/>
            <person name="Detter C."/>
            <person name="Podell S."/>
            <person name="Yavitt J.B."/>
            <person name="Zinder S.H."/>
        </authorList>
    </citation>
    <scope>NUCLEOTIDE SEQUENCE [LARGE SCALE GENOMIC DNA]</scope>
    <source>
        <strain evidence="7">DSM 21154 / JCM 14090 / 6A8</strain>
    </source>
</reference>
<gene>
    <name evidence="6" type="ordered locus">Mboo_1539</name>
</gene>
<dbReference type="PANTHER" id="PTHR22893:SF98">
    <property type="entry name" value="OXIDOREDUCTASE"/>
    <property type="match status" value="1"/>
</dbReference>
<dbReference type="eggNOG" id="arCOG00615">
    <property type="taxonomic scope" value="Archaea"/>
</dbReference>
<organism evidence="6 7">
    <name type="scientific">Methanoregula boonei (strain DSM 21154 / JCM 14090 / 6A8)</name>
    <dbReference type="NCBI Taxonomy" id="456442"/>
    <lineage>
        <taxon>Archaea</taxon>
        <taxon>Methanobacteriati</taxon>
        <taxon>Methanobacteriota</taxon>
        <taxon>Stenosarchaea group</taxon>
        <taxon>Methanomicrobia</taxon>
        <taxon>Methanomicrobiales</taxon>
        <taxon>Methanoregulaceae</taxon>
        <taxon>Methanoregula</taxon>
    </lineage>
</organism>
<dbReference type="InterPro" id="IPR013785">
    <property type="entry name" value="Aldolase_TIM"/>
</dbReference>
<dbReference type="KEGG" id="mbn:Mboo_1539"/>
<sequence length="358" mass="38810">MSLFSPYVLGDLVLANRMIMAPMTRCRAIDCNVPGPLSVIYYVQRAAAGLIITEGSQVSPQGVGFIRTPGIYSDEQVAGWKKVTSAVHQAGGKMFIQLWHVGRVSHPDFLDGGLPVAPSALPVNEVIHTPLGKMMIPIPRALGLTEIPKIVHEFQDAAAYAKEAGFDGVEIHGANGYLLDQFLRDGSNHRTDRYGGSLANRARLPIEITEAVVAVWGAKKVGYRISPHFNLHAMSDTHPRETFGHLADRLSKLGIAYIHLVEPVGGKLGEVSPDAQMAPLIRKKFDGALILNGGYDKESATRVIEDGLADLVAFGTLFLANPDLPERFKRGAPLNTEDPATFYTGEEKGYTDYPALGK</sequence>
<dbReference type="Proteomes" id="UP000002408">
    <property type="component" value="Chromosome"/>
</dbReference>
<dbReference type="CDD" id="cd02933">
    <property type="entry name" value="OYE_like_FMN"/>
    <property type="match status" value="1"/>
</dbReference>